<comment type="caution">
    <text evidence="4">The sequence shown here is derived from an EMBL/GenBank/DDBJ whole genome shotgun (WGS) entry which is preliminary data.</text>
</comment>
<keyword evidence="5" id="KW-1185">Reference proteome</keyword>
<organism evidence="4 5">
    <name type="scientific">Kutzneria buriramensis</name>
    <dbReference type="NCBI Taxonomy" id="1045776"/>
    <lineage>
        <taxon>Bacteria</taxon>
        <taxon>Bacillati</taxon>
        <taxon>Actinomycetota</taxon>
        <taxon>Actinomycetes</taxon>
        <taxon>Pseudonocardiales</taxon>
        <taxon>Pseudonocardiaceae</taxon>
        <taxon>Kutzneria</taxon>
    </lineage>
</organism>
<dbReference type="RefSeq" id="WP_116176051.1">
    <property type="nucleotide sequence ID" value="NZ_CP144375.1"/>
</dbReference>
<dbReference type="EMBL" id="QUNO01000007">
    <property type="protein sequence ID" value="REH45871.1"/>
    <property type="molecule type" value="Genomic_DNA"/>
</dbReference>
<evidence type="ECO:0000313" key="4">
    <source>
        <dbReference type="EMBL" id="REH45871.1"/>
    </source>
</evidence>
<proteinExistence type="inferred from homology"/>
<gene>
    <name evidence="4" type="ORF">BCF44_1073</name>
</gene>
<comment type="similarity">
    <text evidence="2">Belongs to the PqqA family.</text>
</comment>
<reference evidence="4 5" key="1">
    <citation type="submission" date="2018-08" db="EMBL/GenBank/DDBJ databases">
        <title>Genomic Encyclopedia of Archaeal and Bacterial Type Strains, Phase II (KMG-II): from individual species to whole genera.</title>
        <authorList>
            <person name="Goeker M."/>
        </authorList>
    </citation>
    <scope>NUCLEOTIDE SEQUENCE [LARGE SCALE GENOMIC DNA]</scope>
    <source>
        <strain evidence="4 5">DSM 45791</strain>
    </source>
</reference>
<dbReference type="Pfam" id="PF08042">
    <property type="entry name" value="PqqA"/>
    <property type="match status" value="1"/>
</dbReference>
<dbReference type="Proteomes" id="UP000256269">
    <property type="component" value="Unassembled WGS sequence"/>
</dbReference>
<evidence type="ECO:0000256" key="1">
    <source>
        <dbReference type="ARBA" id="ARBA00004886"/>
    </source>
</evidence>
<dbReference type="UniPathway" id="UPA00539"/>
<comment type="pathway">
    <text evidence="1">Cofactor biosynthesis; pyrroloquinoline quinone biosynthesis.</text>
</comment>
<evidence type="ECO:0000313" key="5">
    <source>
        <dbReference type="Proteomes" id="UP000256269"/>
    </source>
</evidence>
<sequence length="41" mass="4705">MSARKIAKPARRPAPVRKSWVKPDFRDYDTPMEVTAYAARA</sequence>
<evidence type="ECO:0000256" key="2">
    <source>
        <dbReference type="ARBA" id="ARBA00009325"/>
    </source>
</evidence>
<dbReference type="AlphaFoldDB" id="A0A3E0HHE0"/>
<protein>
    <recommendedName>
        <fullName evidence="3">Coenzyme PQQ synthesis protein A</fullName>
    </recommendedName>
</protein>
<dbReference type="NCBIfam" id="TIGR02107">
    <property type="entry name" value="PQQ_syn_pqqA"/>
    <property type="match status" value="1"/>
</dbReference>
<evidence type="ECO:0000256" key="3">
    <source>
        <dbReference type="ARBA" id="ARBA00015086"/>
    </source>
</evidence>
<dbReference type="InterPro" id="IPR011725">
    <property type="entry name" value="PQQ_synth_PqqA"/>
</dbReference>
<name>A0A3E0HHE0_9PSEU</name>
<accession>A0A3E0HHE0</accession>
<dbReference type="GO" id="GO:0018189">
    <property type="term" value="P:pyrroloquinoline quinone biosynthetic process"/>
    <property type="evidence" value="ECO:0007669"/>
    <property type="project" value="UniProtKB-UniPathway"/>
</dbReference>